<dbReference type="SUPFAM" id="SSF53720">
    <property type="entry name" value="ALDH-like"/>
    <property type="match status" value="1"/>
</dbReference>
<feature type="non-terminal residue" evidence="1">
    <location>
        <position position="115"/>
    </location>
</feature>
<evidence type="ECO:0000313" key="1">
    <source>
        <dbReference type="EMBL" id="GAH88095.1"/>
    </source>
</evidence>
<dbReference type="PANTHER" id="PTHR11063">
    <property type="entry name" value="GLUTAMATE SEMIALDEHYDE DEHYDROGENASE"/>
    <property type="match status" value="1"/>
</dbReference>
<organism evidence="1">
    <name type="scientific">marine sediment metagenome</name>
    <dbReference type="NCBI Taxonomy" id="412755"/>
    <lineage>
        <taxon>unclassified sequences</taxon>
        <taxon>metagenomes</taxon>
        <taxon>ecological metagenomes</taxon>
    </lineage>
</organism>
<evidence type="ECO:0008006" key="2">
    <source>
        <dbReference type="Google" id="ProtNLM"/>
    </source>
</evidence>
<dbReference type="InterPro" id="IPR016161">
    <property type="entry name" value="Ald_DH/histidinol_DH"/>
</dbReference>
<dbReference type="InterPro" id="IPR016162">
    <property type="entry name" value="Ald_DH_N"/>
</dbReference>
<dbReference type="AlphaFoldDB" id="X1K351"/>
<protein>
    <recommendedName>
        <fullName evidence="2">Aldehyde dehydrogenase domain-containing protein</fullName>
    </recommendedName>
</protein>
<reference evidence="1" key="1">
    <citation type="journal article" date="2014" name="Front. Microbiol.">
        <title>High frequency of phylogenetically diverse reductive dehalogenase-homologous genes in deep subseafloor sedimentary metagenomes.</title>
        <authorList>
            <person name="Kawai M."/>
            <person name="Futagami T."/>
            <person name="Toyoda A."/>
            <person name="Takaki Y."/>
            <person name="Nishi S."/>
            <person name="Hori S."/>
            <person name="Arai W."/>
            <person name="Tsubouchi T."/>
            <person name="Morono Y."/>
            <person name="Uchiyama I."/>
            <person name="Ito T."/>
            <person name="Fujiyama A."/>
            <person name="Inagaki F."/>
            <person name="Takami H."/>
        </authorList>
    </citation>
    <scope>NUCLEOTIDE SEQUENCE</scope>
    <source>
        <strain evidence="1">Expedition CK06-06</strain>
    </source>
</reference>
<comment type="caution">
    <text evidence="1">The sequence shown here is derived from an EMBL/GenBank/DDBJ whole genome shotgun (WGS) entry which is preliminary data.</text>
</comment>
<name>X1K351_9ZZZZ</name>
<proteinExistence type="predicted"/>
<dbReference type="PANTHER" id="PTHR11063:SF8">
    <property type="entry name" value="DELTA-1-PYRROLINE-5-CARBOXYLATE SYNTHASE"/>
    <property type="match status" value="1"/>
</dbReference>
<dbReference type="GO" id="GO:0004350">
    <property type="term" value="F:glutamate-5-semialdehyde dehydrogenase activity"/>
    <property type="evidence" value="ECO:0007669"/>
    <property type="project" value="TreeGrafter"/>
</dbReference>
<accession>X1K351</accession>
<gene>
    <name evidence="1" type="ORF">S03H2_62060</name>
</gene>
<dbReference type="EMBL" id="BARU01040105">
    <property type="protein sequence ID" value="GAH88095.1"/>
    <property type="molecule type" value="Genomic_DNA"/>
</dbReference>
<dbReference type="Gene3D" id="3.40.605.10">
    <property type="entry name" value="Aldehyde Dehydrogenase, Chain A, domain 1"/>
    <property type="match status" value="1"/>
</dbReference>
<sequence>MDVVLEIAKRAKENTKFISNANTKIKNKILSDISKYLIASTEEIIKENKKDLEISTQEGMSDSLLDRLKLDRKRIEKKAESIDKVIKFTDPVGEVVFGYNLPNGLILKNIRVPLG</sequence>